<feature type="domain" description="Protein NO VEIN C-terminal" evidence="1">
    <location>
        <begin position="207"/>
        <end position="289"/>
    </location>
</feature>
<evidence type="ECO:0000259" key="1">
    <source>
        <dbReference type="Pfam" id="PF13020"/>
    </source>
</evidence>
<reference evidence="2" key="1">
    <citation type="journal article" date="2015" name="Nature">
        <title>Complex archaea that bridge the gap between prokaryotes and eukaryotes.</title>
        <authorList>
            <person name="Spang A."/>
            <person name="Saw J.H."/>
            <person name="Jorgensen S.L."/>
            <person name="Zaremba-Niedzwiedzka K."/>
            <person name="Martijn J."/>
            <person name="Lind A.E."/>
            <person name="van Eijk R."/>
            <person name="Schleper C."/>
            <person name="Guy L."/>
            <person name="Ettema T.J."/>
        </authorList>
    </citation>
    <scope>NUCLEOTIDE SEQUENCE</scope>
</reference>
<proteinExistence type="predicted"/>
<dbReference type="InterPro" id="IPR024975">
    <property type="entry name" value="NOV_C"/>
</dbReference>
<evidence type="ECO:0000313" key="2">
    <source>
        <dbReference type="EMBL" id="KKN27457.1"/>
    </source>
</evidence>
<protein>
    <recommendedName>
        <fullName evidence="1">Protein NO VEIN C-terminal domain-containing protein</fullName>
    </recommendedName>
</protein>
<accession>A0A0F9PRX4</accession>
<sequence length="343" mass="40634">MRKFYELLGILDNILDLKSQLGNYPQYSFLTKMIRNCTSFGSEIPLKNHMRILTSLGLLNIQEGKVVITERGENFYRLKNQPGSILNDAQKIQIAFFLFNNNNSLGSYYRQFLDLFHYTSETNQYICKYSSSNFPYSGRQWLEELLYLTVISDCRDYLVISDPFIPYLYMNQRKQITQEELEKRLERNKEIGGEKEKLALRFEHLRLKKLKKKELSLKVKLISKDFSNAGFDILSFNGNEIFYDRFIEVKSSADGVTFFITDNEIQTSKLLEEKYWIYIISTSPKSDKFRLKMIKNFYDYSKEHIKLTPVNYKVKIDGDVKENYLELSDFEFIEINNDLNSFK</sequence>
<dbReference type="Pfam" id="PF13020">
    <property type="entry name" value="NOV_C"/>
    <property type="match status" value="1"/>
</dbReference>
<gene>
    <name evidence="2" type="ORF">LCGC14_0864430</name>
</gene>
<organism evidence="2">
    <name type="scientific">marine sediment metagenome</name>
    <dbReference type="NCBI Taxonomy" id="412755"/>
    <lineage>
        <taxon>unclassified sequences</taxon>
        <taxon>metagenomes</taxon>
        <taxon>ecological metagenomes</taxon>
    </lineage>
</organism>
<name>A0A0F9PRX4_9ZZZZ</name>
<dbReference type="EMBL" id="LAZR01002636">
    <property type="protein sequence ID" value="KKN27457.1"/>
    <property type="molecule type" value="Genomic_DNA"/>
</dbReference>
<comment type="caution">
    <text evidence="2">The sequence shown here is derived from an EMBL/GenBank/DDBJ whole genome shotgun (WGS) entry which is preliminary data.</text>
</comment>
<dbReference type="AlphaFoldDB" id="A0A0F9PRX4"/>